<dbReference type="EMBL" id="OV696687">
    <property type="protein sequence ID" value="CAH1254291.1"/>
    <property type="molecule type" value="Genomic_DNA"/>
</dbReference>
<feature type="compositionally biased region" description="Low complexity" evidence="12">
    <location>
        <begin position="360"/>
        <end position="374"/>
    </location>
</feature>
<evidence type="ECO:0000256" key="2">
    <source>
        <dbReference type="ARBA" id="ARBA00022723"/>
    </source>
</evidence>
<dbReference type="FunFam" id="3.30.160.60:FF:000018">
    <property type="entry name" value="Krueppel-like factor 15"/>
    <property type="match status" value="1"/>
</dbReference>
<comment type="subcellular location">
    <subcellularLocation>
        <location evidence="1">Nucleus</location>
    </subcellularLocation>
</comment>
<evidence type="ECO:0000256" key="8">
    <source>
        <dbReference type="ARBA" id="ARBA00023163"/>
    </source>
</evidence>
<dbReference type="PANTHER" id="PTHR23235">
    <property type="entry name" value="KRUEPPEL-LIKE TRANSCRIPTION FACTOR"/>
    <property type="match status" value="1"/>
</dbReference>
<dbReference type="GO" id="GO:0008270">
    <property type="term" value="F:zinc ion binding"/>
    <property type="evidence" value="ECO:0007669"/>
    <property type="project" value="UniProtKB-KW"/>
</dbReference>
<dbReference type="FunFam" id="3.30.160.60:FF:000232">
    <property type="entry name" value="Krueppel-like factor 9"/>
    <property type="match status" value="1"/>
</dbReference>
<evidence type="ECO:0000256" key="10">
    <source>
        <dbReference type="ARBA" id="ARBA00069428"/>
    </source>
</evidence>
<feature type="region of interest" description="Disordered" evidence="12">
    <location>
        <begin position="180"/>
        <end position="245"/>
    </location>
</feature>
<sequence length="374" mass="41400">MPGHLLEISEKFSRQQKCGVVEEGTQLAIHRRHLDSVSPVFSRLARCRFAEKLAATPLFILPSETKTSTPRHRMATIYPGVSYETTLAAECLLSMAHSVIVKPPPKPEIKIEPDRTELVQDDNKAGSHGHNPLFMVARILADLGNKHGCSPKVKTEEASNFPNGYDHHFEEAATPLDLSVKARSPSPAREPSPKRSRVGSGKRGAVAKRDRAERSTTPTGTKTKPGAGRRAGRKPGMSLQPAKKHKCSFKGCDKIYGKSSHLKAHLRTHTGERPFPCTWPDCFKKFARSDELARHFRTHTGEKRFSCPICDKRFMRSDHLMKHARRHPNFQPGMIKKPDHRRSNPMSSAASTGSASEDYSLSPASSPLSAPTSP</sequence>
<feature type="domain" description="C2H2-type" evidence="13">
    <location>
        <begin position="245"/>
        <end position="274"/>
    </location>
</feature>
<accession>A0A8K0EN44</accession>
<dbReference type="Gene3D" id="3.30.160.60">
    <property type="entry name" value="Classic Zinc Finger"/>
    <property type="match status" value="3"/>
</dbReference>
<dbReference type="InterPro" id="IPR013087">
    <property type="entry name" value="Znf_C2H2_type"/>
</dbReference>
<keyword evidence="3" id="KW-0677">Repeat</keyword>
<keyword evidence="4 11" id="KW-0863">Zinc-finger</keyword>
<dbReference type="AlphaFoldDB" id="A0A8K0EN44"/>
<evidence type="ECO:0000256" key="1">
    <source>
        <dbReference type="ARBA" id="ARBA00004123"/>
    </source>
</evidence>
<protein>
    <recommendedName>
        <fullName evidence="10">Krueppel-like factor 14</fullName>
    </recommendedName>
</protein>
<dbReference type="GO" id="GO:0005634">
    <property type="term" value="C:nucleus"/>
    <property type="evidence" value="ECO:0007669"/>
    <property type="project" value="UniProtKB-SubCell"/>
</dbReference>
<proteinExistence type="predicted"/>
<dbReference type="PANTHER" id="PTHR23235:SF132">
    <property type="entry name" value="KRUEPPEL-LIKE FACTOR 9"/>
    <property type="match status" value="1"/>
</dbReference>
<dbReference type="SUPFAM" id="SSF57667">
    <property type="entry name" value="beta-beta-alpha zinc fingers"/>
    <property type="match status" value="2"/>
</dbReference>
<dbReference type="PROSITE" id="PS00028">
    <property type="entry name" value="ZINC_FINGER_C2H2_1"/>
    <property type="match status" value="3"/>
</dbReference>
<keyword evidence="2" id="KW-0479">Metal-binding</keyword>
<dbReference type="PROSITE" id="PS50157">
    <property type="entry name" value="ZINC_FINGER_C2H2_2"/>
    <property type="match status" value="3"/>
</dbReference>
<dbReference type="SMART" id="SM00355">
    <property type="entry name" value="ZnF_C2H2"/>
    <property type="match status" value="3"/>
</dbReference>
<dbReference type="InterPro" id="IPR036236">
    <property type="entry name" value="Znf_C2H2_sf"/>
</dbReference>
<dbReference type="OrthoDB" id="6365676at2759"/>
<evidence type="ECO:0000256" key="9">
    <source>
        <dbReference type="ARBA" id="ARBA00023242"/>
    </source>
</evidence>
<evidence type="ECO:0000256" key="7">
    <source>
        <dbReference type="ARBA" id="ARBA00023125"/>
    </source>
</evidence>
<dbReference type="GO" id="GO:0000978">
    <property type="term" value="F:RNA polymerase II cis-regulatory region sequence-specific DNA binding"/>
    <property type="evidence" value="ECO:0007669"/>
    <property type="project" value="TreeGrafter"/>
</dbReference>
<keyword evidence="6" id="KW-0805">Transcription regulation</keyword>
<dbReference type="FunFam" id="3.30.160.60:FF:000595">
    <property type="entry name" value="Krueppel-like factor 14"/>
    <property type="match status" value="1"/>
</dbReference>
<reference evidence="14" key="1">
    <citation type="submission" date="2022-01" db="EMBL/GenBank/DDBJ databases">
        <authorList>
            <person name="Braso-Vives M."/>
        </authorList>
    </citation>
    <scope>NUCLEOTIDE SEQUENCE</scope>
</reference>
<keyword evidence="15" id="KW-1185">Reference proteome</keyword>
<evidence type="ECO:0000313" key="15">
    <source>
        <dbReference type="Proteomes" id="UP000838412"/>
    </source>
</evidence>
<feature type="compositionally biased region" description="Polar residues" evidence="12">
    <location>
        <begin position="344"/>
        <end position="359"/>
    </location>
</feature>
<dbReference type="GO" id="GO:0000981">
    <property type="term" value="F:DNA-binding transcription factor activity, RNA polymerase II-specific"/>
    <property type="evidence" value="ECO:0007669"/>
    <property type="project" value="TreeGrafter"/>
</dbReference>
<evidence type="ECO:0000256" key="12">
    <source>
        <dbReference type="SAM" id="MobiDB-lite"/>
    </source>
</evidence>
<keyword evidence="8" id="KW-0804">Transcription</keyword>
<evidence type="ECO:0000256" key="3">
    <source>
        <dbReference type="ARBA" id="ARBA00022737"/>
    </source>
</evidence>
<dbReference type="Pfam" id="PF00096">
    <property type="entry name" value="zf-C2H2"/>
    <property type="match status" value="3"/>
</dbReference>
<feature type="domain" description="C2H2-type" evidence="13">
    <location>
        <begin position="275"/>
        <end position="304"/>
    </location>
</feature>
<evidence type="ECO:0000256" key="5">
    <source>
        <dbReference type="ARBA" id="ARBA00022833"/>
    </source>
</evidence>
<evidence type="ECO:0000256" key="11">
    <source>
        <dbReference type="PROSITE-ProRule" id="PRU00042"/>
    </source>
</evidence>
<evidence type="ECO:0000256" key="6">
    <source>
        <dbReference type="ARBA" id="ARBA00023015"/>
    </source>
</evidence>
<evidence type="ECO:0000259" key="13">
    <source>
        <dbReference type="PROSITE" id="PS50157"/>
    </source>
</evidence>
<feature type="domain" description="C2H2-type" evidence="13">
    <location>
        <begin position="305"/>
        <end position="332"/>
    </location>
</feature>
<organism evidence="14 15">
    <name type="scientific">Branchiostoma lanceolatum</name>
    <name type="common">Common lancelet</name>
    <name type="synonym">Amphioxus lanceolatum</name>
    <dbReference type="NCBI Taxonomy" id="7740"/>
    <lineage>
        <taxon>Eukaryota</taxon>
        <taxon>Metazoa</taxon>
        <taxon>Chordata</taxon>
        <taxon>Cephalochordata</taxon>
        <taxon>Leptocardii</taxon>
        <taxon>Amphioxiformes</taxon>
        <taxon>Branchiostomatidae</taxon>
        <taxon>Branchiostoma</taxon>
    </lineage>
</organism>
<keyword evidence="5" id="KW-0862">Zinc</keyword>
<feature type="region of interest" description="Disordered" evidence="12">
    <location>
        <begin position="323"/>
        <end position="374"/>
    </location>
</feature>
<evidence type="ECO:0000256" key="4">
    <source>
        <dbReference type="ARBA" id="ARBA00022771"/>
    </source>
</evidence>
<feature type="compositionally biased region" description="Low complexity" evidence="12">
    <location>
        <begin position="216"/>
        <end position="228"/>
    </location>
</feature>
<keyword evidence="7" id="KW-0238">DNA-binding</keyword>
<evidence type="ECO:0000313" key="14">
    <source>
        <dbReference type="EMBL" id="CAH1254291.1"/>
    </source>
</evidence>
<gene>
    <name evidence="14" type="primary">KLF13</name>
    <name evidence="14" type="ORF">BLAG_LOCUS13761</name>
</gene>
<dbReference type="Proteomes" id="UP000838412">
    <property type="component" value="Chromosome 2"/>
</dbReference>
<keyword evidence="9" id="KW-0539">Nucleus</keyword>
<name>A0A8K0EN44_BRALA</name>